<dbReference type="Proteomes" id="UP000823914">
    <property type="component" value="Unassembled WGS sequence"/>
</dbReference>
<dbReference type="EMBL" id="JAHLFV010000223">
    <property type="protein sequence ID" value="MBU3850828.1"/>
    <property type="molecule type" value="Genomic_DNA"/>
</dbReference>
<dbReference type="NCBIfam" id="TIGR01730">
    <property type="entry name" value="RND_mfp"/>
    <property type="match status" value="1"/>
</dbReference>
<organism evidence="4 5">
    <name type="scientific">Candidatus Treponema excrementipullorum</name>
    <dbReference type="NCBI Taxonomy" id="2838768"/>
    <lineage>
        <taxon>Bacteria</taxon>
        <taxon>Pseudomonadati</taxon>
        <taxon>Spirochaetota</taxon>
        <taxon>Spirochaetia</taxon>
        <taxon>Spirochaetales</taxon>
        <taxon>Treponemataceae</taxon>
        <taxon>Treponema</taxon>
    </lineage>
</organism>
<dbReference type="AlphaFoldDB" id="A0A9E2L4W7"/>
<name>A0A9E2L4W7_9SPIR</name>
<reference evidence="4" key="2">
    <citation type="submission" date="2021-04" db="EMBL/GenBank/DDBJ databases">
        <authorList>
            <person name="Gilroy R."/>
        </authorList>
    </citation>
    <scope>NUCLEOTIDE SEQUENCE</scope>
    <source>
        <strain evidence="4">Gambia15-2214</strain>
    </source>
</reference>
<dbReference type="GO" id="GO:0015562">
    <property type="term" value="F:efflux transmembrane transporter activity"/>
    <property type="evidence" value="ECO:0007669"/>
    <property type="project" value="TreeGrafter"/>
</dbReference>
<dbReference type="PANTHER" id="PTHR30469:SF15">
    <property type="entry name" value="HLYD FAMILY OF SECRETION PROTEINS"/>
    <property type="match status" value="1"/>
</dbReference>
<dbReference type="InterPro" id="IPR006143">
    <property type="entry name" value="RND_pump_MFP"/>
</dbReference>
<accession>A0A9E2L4W7</accession>
<keyword evidence="2" id="KW-0472">Membrane</keyword>
<feature type="transmembrane region" description="Helical" evidence="2">
    <location>
        <begin position="12"/>
        <end position="30"/>
    </location>
</feature>
<keyword evidence="2" id="KW-0812">Transmembrane</keyword>
<dbReference type="InterPro" id="IPR058625">
    <property type="entry name" value="MdtA-like_BSH"/>
</dbReference>
<dbReference type="Pfam" id="PF25917">
    <property type="entry name" value="BSH_RND"/>
    <property type="match status" value="1"/>
</dbReference>
<sequence>MKKIGKLSVVKYIVVVVVAVLVVLVVSLIASGKKVVYEAPIPLVTVANPVMGQISETLTLSAHVEARSMIPVIPMVSGTILEYPVSVGQTVEKGDLLAVIDEEPFKQQMLQAQAAYTGYEKTFQRISGLYQAGAATRQEYDTVKSQRDAAKAQYDLSLLQMSYAQVTSPVSGTVISAPLAVGSIAGSPQPVAIVADLSELVVKLNVPEKYYSLFVESTETLKAQVIKSGVVGKDEEVCEATIDTIASYVDGVSKTFEATFRLTEPPETFKPGMFVKVIVIFREMTKIPLIPLTAQSSDGRVYIFEKGEETFDGFTGTAKSITFDTVLSDSQWIMVPEKYVDELFIIEGQSSVLSGQKLKGKKEDLVWKDK</sequence>
<dbReference type="Gene3D" id="2.40.50.100">
    <property type="match status" value="1"/>
</dbReference>
<evidence type="ECO:0000256" key="2">
    <source>
        <dbReference type="SAM" id="Phobius"/>
    </source>
</evidence>
<comment type="similarity">
    <text evidence="1">Belongs to the membrane fusion protein (MFP) (TC 8.A.1) family.</text>
</comment>
<evidence type="ECO:0000313" key="5">
    <source>
        <dbReference type="Proteomes" id="UP000823914"/>
    </source>
</evidence>
<dbReference type="GO" id="GO:1990281">
    <property type="term" value="C:efflux pump complex"/>
    <property type="evidence" value="ECO:0007669"/>
    <property type="project" value="TreeGrafter"/>
</dbReference>
<protein>
    <submittedName>
        <fullName evidence="4">Efflux RND transporter periplasmic adaptor subunit</fullName>
    </submittedName>
</protein>
<dbReference type="Gene3D" id="1.10.287.470">
    <property type="entry name" value="Helix hairpin bin"/>
    <property type="match status" value="1"/>
</dbReference>
<dbReference type="PANTHER" id="PTHR30469">
    <property type="entry name" value="MULTIDRUG RESISTANCE PROTEIN MDTA"/>
    <property type="match status" value="1"/>
</dbReference>
<evidence type="ECO:0000313" key="4">
    <source>
        <dbReference type="EMBL" id="MBU3850828.1"/>
    </source>
</evidence>
<keyword evidence="2" id="KW-1133">Transmembrane helix</keyword>
<dbReference type="SUPFAM" id="SSF111369">
    <property type="entry name" value="HlyD-like secretion proteins"/>
    <property type="match status" value="1"/>
</dbReference>
<feature type="domain" description="Multidrug resistance protein MdtA-like barrel-sandwich hybrid" evidence="3">
    <location>
        <begin position="72"/>
        <end position="194"/>
    </location>
</feature>
<gene>
    <name evidence="4" type="ORF">IAA16_09705</name>
</gene>
<comment type="caution">
    <text evidence="4">The sequence shown here is derived from an EMBL/GenBank/DDBJ whole genome shotgun (WGS) entry which is preliminary data.</text>
</comment>
<dbReference type="Gene3D" id="2.40.30.170">
    <property type="match status" value="1"/>
</dbReference>
<proteinExistence type="inferred from homology"/>
<evidence type="ECO:0000256" key="1">
    <source>
        <dbReference type="ARBA" id="ARBA00009477"/>
    </source>
</evidence>
<reference evidence="4" key="1">
    <citation type="journal article" date="2021" name="PeerJ">
        <title>Extensive microbial diversity within the chicken gut microbiome revealed by metagenomics and culture.</title>
        <authorList>
            <person name="Gilroy R."/>
            <person name="Ravi A."/>
            <person name="Getino M."/>
            <person name="Pursley I."/>
            <person name="Horton D.L."/>
            <person name="Alikhan N.F."/>
            <person name="Baker D."/>
            <person name="Gharbi K."/>
            <person name="Hall N."/>
            <person name="Watson M."/>
            <person name="Adriaenssens E.M."/>
            <person name="Foster-Nyarko E."/>
            <person name="Jarju S."/>
            <person name="Secka A."/>
            <person name="Antonio M."/>
            <person name="Oren A."/>
            <person name="Chaudhuri R.R."/>
            <person name="La Ragione R."/>
            <person name="Hildebrand F."/>
            <person name="Pallen M.J."/>
        </authorList>
    </citation>
    <scope>NUCLEOTIDE SEQUENCE</scope>
    <source>
        <strain evidence="4">Gambia15-2214</strain>
    </source>
</reference>
<evidence type="ECO:0000259" key="3">
    <source>
        <dbReference type="Pfam" id="PF25917"/>
    </source>
</evidence>